<proteinExistence type="predicted"/>
<dbReference type="SUPFAM" id="SSF46785">
    <property type="entry name" value="Winged helix' DNA-binding domain"/>
    <property type="match status" value="1"/>
</dbReference>
<dbReference type="InterPro" id="IPR002481">
    <property type="entry name" value="FUR"/>
</dbReference>
<dbReference type="PANTHER" id="PTHR33202:SF7">
    <property type="entry name" value="FERRIC UPTAKE REGULATION PROTEIN"/>
    <property type="match status" value="1"/>
</dbReference>
<dbReference type="InterPro" id="IPR036388">
    <property type="entry name" value="WH-like_DNA-bd_sf"/>
</dbReference>
<accession>A0A2U8E1D8</accession>
<evidence type="ECO:0000313" key="2">
    <source>
        <dbReference type="Proteomes" id="UP000244896"/>
    </source>
</evidence>
<name>A0A2U8E1D8_9BACT</name>
<dbReference type="GO" id="GO:0000976">
    <property type="term" value="F:transcription cis-regulatory region binding"/>
    <property type="evidence" value="ECO:0007669"/>
    <property type="project" value="TreeGrafter"/>
</dbReference>
<dbReference type="Pfam" id="PF01475">
    <property type="entry name" value="FUR"/>
    <property type="match status" value="1"/>
</dbReference>
<dbReference type="OrthoDB" id="8659436at2"/>
<dbReference type="Gene3D" id="1.10.10.10">
    <property type="entry name" value="Winged helix-like DNA-binding domain superfamily/Winged helix DNA-binding domain"/>
    <property type="match status" value="1"/>
</dbReference>
<evidence type="ECO:0000313" key="1">
    <source>
        <dbReference type="EMBL" id="AWI08514.1"/>
    </source>
</evidence>
<dbReference type="RefSeq" id="WP_108824323.1">
    <property type="nucleotide sequence ID" value="NZ_CP023004.1"/>
</dbReference>
<gene>
    <name evidence="1" type="ORF">CKA38_03940</name>
</gene>
<dbReference type="GO" id="GO:0008270">
    <property type="term" value="F:zinc ion binding"/>
    <property type="evidence" value="ECO:0007669"/>
    <property type="project" value="TreeGrafter"/>
</dbReference>
<dbReference type="GO" id="GO:0003700">
    <property type="term" value="F:DNA-binding transcription factor activity"/>
    <property type="evidence" value="ECO:0007669"/>
    <property type="project" value="InterPro"/>
</dbReference>
<dbReference type="InterPro" id="IPR036390">
    <property type="entry name" value="WH_DNA-bd_sf"/>
</dbReference>
<dbReference type="GO" id="GO:0045892">
    <property type="term" value="P:negative regulation of DNA-templated transcription"/>
    <property type="evidence" value="ECO:0007669"/>
    <property type="project" value="TreeGrafter"/>
</dbReference>
<protein>
    <submittedName>
        <fullName evidence="1">Transcriptional repressor</fullName>
    </submittedName>
</protein>
<dbReference type="AlphaFoldDB" id="A0A2U8E1D8"/>
<dbReference type="KEGG" id="elut:CKA38_03940"/>
<dbReference type="Proteomes" id="UP000244896">
    <property type="component" value="Chromosome"/>
</dbReference>
<dbReference type="PANTHER" id="PTHR33202">
    <property type="entry name" value="ZINC UPTAKE REGULATION PROTEIN"/>
    <property type="match status" value="1"/>
</dbReference>
<reference evidence="1 2" key="1">
    <citation type="journal article" date="2018" name="Syst. Appl. Microbiol.">
        <title>Ereboglobus luteus gen. nov. sp. nov. from cockroach guts, and new insights into the oxygen relationship of the genera Opitutus and Didymococcus (Verrucomicrobia: Opitutaceae).</title>
        <authorList>
            <person name="Tegtmeier D."/>
            <person name="Belitz A."/>
            <person name="Radek R."/>
            <person name="Heimerl T."/>
            <person name="Brune A."/>
        </authorList>
    </citation>
    <scope>NUCLEOTIDE SEQUENCE [LARGE SCALE GENOMIC DNA]</scope>
    <source>
        <strain evidence="1 2">Ho45</strain>
    </source>
</reference>
<keyword evidence="2" id="KW-1185">Reference proteome</keyword>
<dbReference type="CDD" id="cd07153">
    <property type="entry name" value="Fur_like"/>
    <property type="match status" value="1"/>
</dbReference>
<dbReference type="EMBL" id="CP023004">
    <property type="protein sequence ID" value="AWI08514.1"/>
    <property type="molecule type" value="Genomic_DNA"/>
</dbReference>
<organism evidence="1 2">
    <name type="scientific">Ereboglobus luteus</name>
    <dbReference type="NCBI Taxonomy" id="1796921"/>
    <lineage>
        <taxon>Bacteria</taxon>
        <taxon>Pseudomonadati</taxon>
        <taxon>Verrucomicrobiota</taxon>
        <taxon>Opitutia</taxon>
        <taxon>Opitutales</taxon>
        <taxon>Opitutaceae</taxon>
        <taxon>Ereboglobus</taxon>
    </lineage>
</organism>
<sequence>MAHSTTHHSDDLAQRLADSGLRNTPQRELVYQSILARRDHPTAEEIFARVKAETPTISLATVYNCLETLIECRLVRAVHFERASTRYCPNLVPHAHFHDNKTGLTHDIDLPEELLTALKKLLPEGYTADMIDITYHGRGAEKPEKLKD</sequence>
<dbReference type="GO" id="GO:1900376">
    <property type="term" value="P:regulation of secondary metabolite biosynthetic process"/>
    <property type="evidence" value="ECO:0007669"/>
    <property type="project" value="TreeGrafter"/>
</dbReference>